<feature type="region of interest" description="Disordered" evidence="1">
    <location>
        <begin position="75"/>
        <end position="100"/>
    </location>
</feature>
<dbReference type="Pfam" id="PF09826">
    <property type="entry name" value="Beta_propel"/>
    <property type="match status" value="1"/>
</dbReference>
<dbReference type="RefSeq" id="WP_072854627.1">
    <property type="nucleotide sequence ID" value="NZ_FQVI01000038.1"/>
</dbReference>
<organism evidence="3 4">
    <name type="scientific">Lactonifactor longoviformis DSM 17459</name>
    <dbReference type="NCBI Taxonomy" id="1122155"/>
    <lineage>
        <taxon>Bacteria</taxon>
        <taxon>Bacillati</taxon>
        <taxon>Bacillota</taxon>
        <taxon>Clostridia</taxon>
        <taxon>Eubacteriales</taxon>
        <taxon>Clostridiaceae</taxon>
        <taxon>Lactonifactor</taxon>
    </lineage>
</organism>
<proteinExistence type="predicted"/>
<keyword evidence="4" id="KW-1185">Reference proteome</keyword>
<feature type="compositionally biased region" description="Basic and acidic residues" evidence="1">
    <location>
        <begin position="1"/>
        <end position="11"/>
    </location>
</feature>
<dbReference type="STRING" id="1122155.SAMN02745158_04101"/>
<protein>
    <submittedName>
        <fullName evidence="3">Secreted protein containing C-terminal beta-propeller domain</fullName>
    </submittedName>
</protein>
<dbReference type="Proteomes" id="UP000184245">
    <property type="component" value="Unassembled WGS sequence"/>
</dbReference>
<dbReference type="InterPro" id="IPR019198">
    <property type="entry name" value="Beta_propeller_containing"/>
</dbReference>
<dbReference type="OrthoDB" id="9778998at2"/>
<dbReference type="EMBL" id="FQVI01000038">
    <property type="protein sequence ID" value="SHF52780.1"/>
    <property type="molecule type" value="Genomic_DNA"/>
</dbReference>
<evidence type="ECO:0000313" key="4">
    <source>
        <dbReference type="Proteomes" id="UP000184245"/>
    </source>
</evidence>
<feature type="compositionally biased region" description="Low complexity" evidence="1">
    <location>
        <begin position="173"/>
        <end position="199"/>
    </location>
</feature>
<evidence type="ECO:0000313" key="3">
    <source>
        <dbReference type="EMBL" id="SHF52780.1"/>
    </source>
</evidence>
<feature type="region of interest" description="Disordered" evidence="1">
    <location>
        <begin position="153"/>
        <end position="199"/>
    </location>
</feature>
<keyword evidence="2" id="KW-0472">Membrane</keyword>
<accession>A0A1M5CDL7</accession>
<evidence type="ECO:0000256" key="1">
    <source>
        <dbReference type="SAM" id="MobiDB-lite"/>
    </source>
</evidence>
<feature type="region of interest" description="Disordered" evidence="1">
    <location>
        <begin position="1"/>
        <end position="42"/>
    </location>
</feature>
<feature type="transmembrane region" description="Helical" evidence="2">
    <location>
        <begin position="47"/>
        <end position="66"/>
    </location>
</feature>
<gene>
    <name evidence="3" type="ORF">SAMN02745158_04101</name>
</gene>
<sequence length="698" mass="77339">MNELDLLEKIRQSAQADEIPEELRPEKIERKLESSSQGQKRHAIRRWAAGAGAAACVGLAVFSWFVSSQTGDMKNKMESSESQAVTDSAPSSGGKADAGAEGEIAAVEDVDKVMASAADYRQVYDTVKYPQAEAYQEDRGILGTISDWFSGGSKSDAAEKSESTADTAAVPESGAAANDQAAGADTSADSAGGSSYSDTNVREAGVDEADIIKTDGKYIYLLTRQGMLQIVEAKGGDMKLASSLRLESAGEGIQEMYVDGDVLSVITSHYETALYEREKNTYDTLEQETTHLYTYDISDRTKVRQIGHVSQEGYYQSSRKSGQYVYLFTNYSPYNTEDPEAVEEYIPRVNGELLPAEDIYLPREQNISSYIVITSVDTERPDKVKDTKALVAGSDMMYVSSSNIYITRPDWSQSGNRTSIVRFAYKDGKIKAEAAASFNGYLNDSFSLDEYEGNLRLVLTANDTRGMDTNGLYILNQKLEVTGKIENLAEGEQIKSARFMGEKGYFVTFRNTDPLFSVDLSDPRNPVVLGELKIPGFSEYLHYYGDNLLLGIGRDADPETGKELGLKLSMFDISDPSNVTEKSKMILNTVSEYSVADNYKAIMIDPEKNLFGFAYTEGSYSSSGDYPDAYYGVFSYEEGTGFVNKLVWPLYENQEEHYSEFRDARGLYIDNTIYIYNGSSLTAFDMNQEYRQTGKLEW</sequence>
<name>A0A1M5CDL7_9CLOT</name>
<feature type="compositionally biased region" description="Polar residues" evidence="1">
    <location>
        <begin position="80"/>
        <end position="91"/>
    </location>
</feature>
<keyword evidence="2" id="KW-1133">Transmembrane helix</keyword>
<evidence type="ECO:0000256" key="2">
    <source>
        <dbReference type="SAM" id="Phobius"/>
    </source>
</evidence>
<feature type="compositionally biased region" description="Basic and acidic residues" evidence="1">
    <location>
        <begin position="21"/>
        <end position="33"/>
    </location>
</feature>
<reference evidence="3 4" key="1">
    <citation type="submission" date="2016-11" db="EMBL/GenBank/DDBJ databases">
        <authorList>
            <person name="Jaros S."/>
            <person name="Januszkiewicz K."/>
            <person name="Wedrychowicz H."/>
        </authorList>
    </citation>
    <scope>NUCLEOTIDE SEQUENCE [LARGE SCALE GENOMIC DNA]</scope>
    <source>
        <strain evidence="3 4">DSM 17459</strain>
    </source>
</reference>
<keyword evidence="2" id="KW-0812">Transmembrane</keyword>
<dbReference type="AlphaFoldDB" id="A0A1M5CDL7"/>